<dbReference type="PANTHER" id="PTHR32329:SF2">
    <property type="entry name" value="BIFUNCTIONAL PROTEIN [INCLUDES 2-HYDROXYACYL-COA DEHYDRATASE (N-TER) AND ITS ACTIVATOR DOMAIN (C_TERM)"/>
    <property type="match status" value="1"/>
</dbReference>
<dbReference type="Gene3D" id="3.40.50.11900">
    <property type="match status" value="1"/>
</dbReference>
<dbReference type="AlphaFoldDB" id="A0A4R3KYA2"/>
<evidence type="ECO:0000259" key="1">
    <source>
        <dbReference type="Pfam" id="PF09989"/>
    </source>
</evidence>
<comment type="caution">
    <text evidence="2">The sequence shown here is derived from an EMBL/GenBank/DDBJ whole genome shotgun (WGS) entry which is preliminary data.</text>
</comment>
<keyword evidence="2" id="KW-0418">Kinase</keyword>
<name>A0A4R3KYA2_9FIRM</name>
<dbReference type="InterPro" id="IPR051805">
    <property type="entry name" value="Dehydratase_Activator_Redct"/>
</dbReference>
<keyword evidence="2" id="KW-0808">Transferase</keyword>
<dbReference type="RefSeq" id="WP_132025675.1">
    <property type="nucleotide sequence ID" value="NZ_CP068564.1"/>
</dbReference>
<sequence length="332" mass="38664">MHKTVGIPRGMFYYDYYFLWKKFFNNLDVEVIVSTKTNKEILDAGIFNCVDEACLPVKVFHGHVEYLKDKVDYLFIPKFISLYKMEYCCPKHLGLPDMIKHSIEGLPEIITPVINLRKSNKSLKKSILYTGKYFINSNYKILKAYDRAFKEFVEYNELLDQGIVSLNAIEFDSLNMRPNTFSENHEMNILLLGHSYNIYDDYINMNIANKLKRNGIGLITAEMIKEEIARQYASQLSKRMFWTHGQRIVGSAFYLIEKEMIDGIIYISAFGCGLDSVLMDLVERKARQYKVPFTLLTIDEQTGEAGINTRIEAFVDMLKWRDNHEDNISTYG</sequence>
<gene>
    <name evidence="2" type="ORF">EDD65_10226</name>
</gene>
<dbReference type="OrthoDB" id="9780120at2"/>
<dbReference type="InterPro" id="IPR010327">
    <property type="entry name" value="FldB/FldC_alpha/beta"/>
</dbReference>
<dbReference type="Proteomes" id="UP000294567">
    <property type="component" value="Unassembled WGS sequence"/>
</dbReference>
<accession>A0A4R3KYA2</accession>
<evidence type="ECO:0000313" key="3">
    <source>
        <dbReference type="Proteomes" id="UP000294567"/>
    </source>
</evidence>
<dbReference type="PANTHER" id="PTHR32329">
    <property type="entry name" value="BIFUNCTIONAL PROTEIN [INCLUDES 2-HYDROXYACYL-COA DEHYDRATASE (N-TER) AND ITS ACTIVATOR DOMAIN (C_TERM)-RELATED"/>
    <property type="match status" value="1"/>
</dbReference>
<dbReference type="InterPro" id="IPR018709">
    <property type="entry name" value="CoA_activase_DUF2229"/>
</dbReference>
<protein>
    <submittedName>
        <fullName evidence="2">Putative nucleotide-binding protein (Sugar kinase/HSP70/actin superfamily)</fullName>
    </submittedName>
</protein>
<evidence type="ECO:0000313" key="2">
    <source>
        <dbReference type="EMBL" id="TCS91100.1"/>
    </source>
</evidence>
<dbReference type="Pfam" id="PF06050">
    <property type="entry name" value="HGD-D"/>
    <property type="match status" value="1"/>
</dbReference>
<proteinExistence type="predicted"/>
<feature type="domain" description="DUF2229" evidence="1">
    <location>
        <begin position="4"/>
        <end position="224"/>
    </location>
</feature>
<organism evidence="2 3">
    <name type="scientific">Keratinibaculum paraultunense</name>
    <dbReference type="NCBI Taxonomy" id="1278232"/>
    <lineage>
        <taxon>Bacteria</taxon>
        <taxon>Bacillati</taxon>
        <taxon>Bacillota</taxon>
        <taxon>Tissierellia</taxon>
        <taxon>Tissierellales</taxon>
        <taxon>Tepidimicrobiaceae</taxon>
        <taxon>Keratinibaculum</taxon>
    </lineage>
</organism>
<dbReference type="EMBL" id="SMAE01000002">
    <property type="protein sequence ID" value="TCS91100.1"/>
    <property type="molecule type" value="Genomic_DNA"/>
</dbReference>
<keyword evidence="3" id="KW-1185">Reference proteome</keyword>
<dbReference type="GO" id="GO:0016301">
    <property type="term" value="F:kinase activity"/>
    <property type="evidence" value="ECO:0007669"/>
    <property type="project" value="UniProtKB-KW"/>
</dbReference>
<reference evidence="2 3" key="1">
    <citation type="submission" date="2019-03" db="EMBL/GenBank/DDBJ databases">
        <title>Genomic Encyclopedia of Type Strains, Phase IV (KMG-IV): sequencing the most valuable type-strain genomes for metagenomic binning, comparative biology and taxonomic classification.</title>
        <authorList>
            <person name="Goeker M."/>
        </authorList>
    </citation>
    <scope>NUCLEOTIDE SEQUENCE [LARGE SCALE GENOMIC DNA]</scope>
    <source>
        <strain evidence="2 3">DSM 26752</strain>
    </source>
</reference>
<dbReference type="Pfam" id="PF09989">
    <property type="entry name" value="DUF2229"/>
    <property type="match status" value="1"/>
</dbReference>